<accession>R4PLG4</accession>
<feature type="domain" description="CAAX prenyl protease 2/Lysostaphin resistance protein A-like" evidence="2">
    <location>
        <begin position="144"/>
        <end position="232"/>
    </location>
</feature>
<dbReference type="STRING" id="1332188.L336_0751"/>
<dbReference type="Proteomes" id="UP000013893">
    <property type="component" value="Chromosome"/>
</dbReference>
<evidence type="ECO:0000259" key="2">
    <source>
        <dbReference type="Pfam" id="PF02517"/>
    </source>
</evidence>
<gene>
    <name evidence="3" type="ORF">L336_0751</name>
</gene>
<evidence type="ECO:0000256" key="1">
    <source>
        <dbReference type="SAM" id="Phobius"/>
    </source>
</evidence>
<evidence type="ECO:0000313" key="3">
    <source>
        <dbReference type="EMBL" id="AGL62453.1"/>
    </source>
</evidence>
<protein>
    <recommendedName>
        <fullName evidence="2">CAAX prenyl protease 2/Lysostaphin resistance protein A-like domain-containing protein</fullName>
    </recommendedName>
</protein>
<name>R4PLG4_9BACT</name>
<sequence length="244" mass="27417">MSDKKRQKIPSIVVWIAWCLWIIASLVMGAFLTSELFHMLMRAGWISGLHTPSYVLFEYLVAYALSMLIAVGIPLYGWRMAISKQEFGIARSLRWTDLGWGLIGMVAYVALAQLALNIIVALVPTFNVTEAQDVGFTVVFGWERMLAFTVLVIVAPVVEELLFRGFLYGRLRKLHAPVWLSVLFVSAVFGFVHGQWNLAVDVFILGVVAALLREKTGTIWPGVVIHMMKNAVAFYLVFVMMMGR</sequence>
<organism evidence="3 4">
    <name type="scientific">Candidatus Saccharimonas aalborgensis</name>
    <dbReference type="NCBI Taxonomy" id="1332188"/>
    <lineage>
        <taxon>Bacteria</taxon>
        <taxon>Candidatus Saccharimonadota</taxon>
        <taxon>Candidatus Saccharimonadia</taxon>
        <taxon>Candidatus Saccharimonadales</taxon>
        <taxon>Candidatus Saccharimonadaceae</taxon>
        <taxon>Candidatus Saccharimonas</taxon>
    </lineage>
</organism>
<evidence type="ECO:0000313" key="4">
    <source>
        <dbReference type="Proteomes" id="UP000013893"/>
    </source>
</evidence>
<feature type="transmembrane region" description="Helical" evidence="1">
    <location>
        <begin position="179"/>
        <end position="212"/>
    </location>
</feature>
<dbReference type="OrthoDB" id="158986at2"/>
<dbReference type="PANTHER" id="PTHR36435">
    <property type="entry name" value="SLR1288 PROTEIN"/>
    <property type="match status" value="1"/>
</dbReference>
<proteinExistence type="predicted"/>
<dbReference type="PANTHER" id="PTHR36435:SF1">
    <property type="entry name" value="CAAX AMINO TERMINAL PROTEASE FAMILY PROTEIN"/>
    <property type="match status" value="1"/>
</dbReference>
<feature type="transmembrane region" description="Helical" evidence="1">
    <location>
        <begin position="12"/>
        <end position="34"/>
    </location>
</feature>
<dbReference type="InterPro" id="IPR003675">
    <property type="entry name" value="Rce1/LyrA-like_dom"/>
</dbReference>
<dbReference type="AlphaFoldDB" id="R4PLG4"/>
<dbReference type="HOGENOM" id="CLU_1136427_0_0_0"/>
<keyword evidence="1" id="KW-0812">Transmembrane</keyword>
<dbReference type="GO" id="GO:0004175">
    <property type="term" value="F:endopeptidase activity"/>
    <property type="evidence" value="ECO:0007669"/>
    <property type="project" value="UniProtKB-ARBA"/>
</dbReference>
<feature type="transmembrane region" description="Helical" evidence="1">
    <location>
        <begin position="54"/>
        <end position="77"/>
    </location>
</feature>
<dbReference type="KEGG" id="saal:L336_0751"/>
<dbReference type="Pfam" id="PF02517">
    <property type="entry name" value="Rce1-like"/>
    <property type="match status" value="1"/>
</dbReference>
<feature type="transmembrane region" description="Helical" evidence="1">
    <location>
        <begin position="98"/>
        <end position="126"/>
    </location>
</feature>
<dbReference type="GO" id="GO:0080120">
    <property type="term" value="P:CAAX-box protein maturation"/>
    <property type="evidence" value="ECO:0007669"/>
    <property type="project" value="UniProtKB-ARBA"/>
</dbReference>
<keyword evidence="4" id="KW-1185">Reference proteome</keyword>
<keyword evidence="1" id="KW-0472">Membrane</keyword>
<reference evidence="3 4" key="1">
    <citation type="journal article" date="2013" name="Nat. Biotechnol.">
        <title>Genome sequences of rare, uncultured bacteria obtained by differential coverage binning of multiple metagenomes.</title>
        <authorList>
            <person name="Albertsen M."/>
            <person name="Hugenholtz P."/>
            <person name="Skarshewski A."/>
            <person name="Nielsen K.L."/>
            <person name="Tyson G.W."/>
            <person name="Nielsen P.H."/>
        </authorList>
    </citation>
    <scope>NUCLEOTIDE SEQUENCE [LARGE SCALE GENOMIC DNA]</scope>
    <source>
        <strain evidence="3">TM71</strain>
    </source>
</reference>
<dbReference type="EMBL" id="CP005957">
    <property type="protein sequence ID" value="AGL62453.1"/>
    <property type="molecule type" value="Genomic_DNA"/>
</dbReference>
<feature type="transmembrane region" description="Helical" evidence="1">
    <location>
        <begin position="146"/>
        <end position="167"/>
    </location>
</feature>
<feature type="transmembrane region" description="Helical" evidence="1">
    <location>
        <begin position="218"/>
        <end position="238"/>
    </location>
</feature>
<keyword evidence="1" id="KW-1133">Transmembrane helix</keyword>
<dbReference type="RefSeq" id="WP_015641903.1">
    <property type="nucleotide sequence ID" value="NC_021219.1"/>
</dbReference>
<dbReference type="InterPro" id="IPR052710">
    <property type="entry name" value="CAAX_protease"/>
</dbReference>